<organism evidence="2">
    <name type="scientific">Timema poppense</name>
    <name type="common">Walking stick</name>
    <dbReference type="NCBI Taxonomy" id="170557"/>
    <lineage>
        <taxon>Eukaryota</taxon>
        <taxon>Metazoa</taxon>
        <taxon>Ecdysozoa</taxon>
        <taxon>Arthropoda</taxon>
        <taxon>Hexapoda</taxon>
        <taxon>Insecta</taxon>
        <taxon>Pterygota</taxon>
        <taxon>Neoptera</taxon>
        <taxon>Polyneoptera</taxon>
        <taxon>Phasmatodea</taxon>
        <taxon>Timematodea</taxon>
        <taxon>Timematoidea</taxon>
        <taxon>Timematidae</taxon>
        <taxon>Timema</taxon>
    </lineage>
</organism>
<dbReference type="EMBL" id="OD013164">
    <property type="protein sequence ID" value="CAD7417271.1"/>
    <property type="molecule type" value="Genomic_DNA"/>
</dbReference>
<dbReference type="GO" id="GO:0005516">
    <property type="term" value="F:calmodulin binding"/>
    <property type="evidence" value="ECO:0007669"/>
    <property type="project" value="TreeGrafter"/>
</dbReference>
<dbReference type="GO" id="GO:0001669">
    <property type="term" value="C:acrosomal vesicle"/>
    <property type="evidence" value="ECO:0007669"/>
    <property type="project" value="TreeGrafter"/>
</dbReference>
<dbReference type="PANTHER" id="PTHR21490:SF0">
    <property type="entry name" value="ENKURIN"/>
    <property type="match status" value="1"/>
</dbReference>
<dbReference type="GO" id="GO:0005879">
    <property type="term" value="C:axonemal microtubule"/>
    <property type="evidence" value="ECO:0007669"/>
    <property type="project" value="TreeGrafter"/>
</dbReference>
<accession>A0A7R9DM70</accession>
<feature type="region of interest" description="Disordered" evidence="1">
    <location>
        <begin position="276"/>
        <end position="296"/>
    </location>
</feature>
<sequence length="361" mass="41814">MFTVLITSHDENIHKLIKQEEPHIEEPNRTLGLRPLSWNYSRPMASLVLTDSSQLISGGFEKLPDQIMYPYAEPYDLQKHVFSSCHFLQSKFRQRVRTWVSGPVYNLAKYSKVVPYWINIPRPRTAQEFVGSRYSSRFRGSMGLELGRKNKQGHGTFGLAELRLNKPTEFLKKNTRIVAPRPVIEGPRCLKPALRPPLPPRLVPNKARDQEERKNFRAVNVARVVKAVPRQPRRKFVDTRRGDFHDLETSGLLPRYIYSKTLGRVPGYLLRRLSEQEEGQRGKEERKHQHQGPTPRYITESERRSLLEVSCMFVVVCVVLNCYTGSGDLWDNITGSEDQQANMTGSEDLWDNMTRVWRPVD</sequence>
<feature type="compositionally biased region" description="Basic and acidic residues" evidence="1">
    <location>
        <begin position="276"/>
        <end position="287"/>
    </location>
</feature>
<protein>
    <submittedName>
        <fullName evidence="2">Uncharacterized protein</fullName>
    </submittedName>
</protein>
<name>A0A7R9DM70_TIMPO</name>
<dbReference type="PANTHER" id="PTHR21490">
    <property type="entry name" value="ENKURIN-RELATED"/>
    <property type="match status" value="1"/>
</dbReference>
<gene>
    <name evidence="2" type="ORF">TPSB3V08_LOCUS11649</name>
</gene>
<evidence type="ECO:0000313" key="2">
    <source>
        <dbReference type="EMBL" id="CAD7417271.1"/>
    </source>
</evidence>
<dbReference type="InterPro" id="IPR052102">
    <property type="entry name" value="Enkurin_domain-protein"/>
</dbReference>
<proteinExistence type="predicted"/>
<dbReference type="AlphaFoldDB" id="A0A7R9DM70"/>
<reference evidence="2" key="1">
    <citation type="submission" date="2020-11" db="EMBL/GenBank/DDBJ databases">
        <authorList>
            <person name="Tran Van P."/>
        </authorList>
    </citation>
    <scope>NUCLEOTIDE SEQUENCE</scope>
</reference>
<evidence type="ECO:0000256" key="1">
    <source>
        <dbReference type="SAM" id="MobiDB-lite"/>
    </source>
</evidence>